<sequence>MPLQRNGFIMAFFIAFFAAAVGGFITLVLRLLYERTALPVWAIPLVAAIIAGSAFTVNEQYGFYVLVGLFVLTFVLFQVAFFYRSFSGLRERFIKERQKNQSMLKTILKFVGSLLVVVIFYGALVYGPIAFVGVILLSVIISWLTPTTKGQFFKLQQILPTSKIRSLAMGLVEVEGIVSASEQVTAPLSKKKCIGYYYAQYEISTDSDGDRHYHLLSVAEKYQPFKITDDTGGVAVVPDGLELVSFTPSAEEERGGRRYTEYALFNNERVMLIGAANERNNQVVIIKDTVKDILAISPVTSVSRWNRSRPLVNTALMFCGVAAFLIAVILTIPYTFDGHILTLNFWQSPFFSWLKP</sequence>
<accession>W0LKT4</accession>
<dbReference type="EMBL" id="CP007044">
    <property type="protein sequence ID" value="AHG22922.1"/>
    <property type="molecule type" value="Genomic_DNA"/>
</dbReference>
<feature type="transmembrane region" description="Helical" evidence="1">
    <location>
        <begin position="61"/>
        <end position="83"/>
    </location>
</feature>
<feature type="transmembrane region" description="Helical" evidence="1">
    <location>
        <begin position="104"/>
        <end position="123"/>
    </location>
</feature>
<keyword evidence="1" id="KW-0812">Transmembrane</keyword>
<proteinExistence type="predicted"/>
<organism evidence="2 3">
    <name type="scientific">Chania multitudinisentens RB-25</name>
    <dbReference type="NCBI Taxonomy" id="1441930"/>
    <lineage>
        <taxon>Bacteria</taxon>
        <taxon>Pseudomonadati</taxon>
        <taxon>Pseudomonadota</taxon>
        <taxon>Gammaproteobacteria</taxon>
        <taxon>Enterobacterales</taxon>
        <taxon>Yersiniaceae</taxon>
        <taxon>Chania</taxon>
    </lineage>
</organism>
<evidence type="ECO:0008006" key="4">
    <source>
        <dbReference type="Google" id="ProtNLM"/>
    </source>
</evidence>
<dbReference type="STRING" id="1441930.Z042_19370"/>
<keyword evidence="3" id="KW-1185">Reference proteome</keyword>
<evidence type="ECO:0000313" key="3">
    <source>
        <dbReference type="Proteomes" id="UP000019030"/>
    </source>
</evidence>
<feature type="transmembrane region" description="Helical" evidence="1">
    <location>
        <begin position="6"/>
        <end position="29"/>
    </location>
</feature>
<keyword evidence="1" id="KW-0472">Membrane</keyword>
<name>W0LKT4_9GAMM</name>
<keyword evidence="1" id="KW-1133">Transmembrane helix</keyword>
<evidence type="ECO:0000313" key="2">
    <source>
        <dbReference type="EMBL" id="AHG22922.1"/>
    </source>
</evidence>
<feature type="transmembrane region" description="Helical" evidence="1">
    <location>
        <begin position="311"/>
        <end position="336"/>
    </location>
</feature>
<dbReference type="HOGENOM" id="CLU_055971_0_0_6"/>
<feature type="transmembrane region" description="Helical" evidence="1">
    <location>
        <begin position="129"/>
        <end position="146"/>
    </location>
</feature>
<dbReference type="AlphaFoldDB" id="W0LKT4"/>
<protein>
    <recommendedName>
        <fullName evidence="4">RING-type E3 ubiquitin transferase</fullName>
    </recommendedName>
</protein>
<reference evidence="2 3" key="2">
    <citation type="submission" date="2015-03" db="EMBL/GenBank/DDBJ databases">
        <authorList>
            <person name="Chan K.-G."/>
        </authorList>
    </citation>
    <scope>NUCLEOTIDE SEQUENCE [LARGE SCALE GENOMIC DNA]</scope>
    <source>
        <strain evidence="2 3">RB-25</strain>
    </source>
</reference>
<reference evidence="2 3" key="1">
    <citation type="submission" date="2014-01" db="EMBL/GenBank/DDBJ databases">
        <title>Isolation of Serratia multitudinisentens RB-25 from Ex-Landfill site.</title>
        <authorList>
            <person name="Robson E.H.J."/>
        </authorList>
    </citation>
    <scope>NUCLEOTIDE SEQUENCE [LARGE SCALE GENOMIC DNA]</scope>
    <source>
        <strain evidence="2 3">RB-25</strain>
    </source>
</reference>
<dbReference type="KEGG" id="sfo:Z042_19370"/>
<dbReference type="eggNOG" id="COG1704">
    <property type="taxonomic scope" value="Bacteria"/>
</dbReference>
<evidence type="ECO:0000256" key="1">
    <source>
        <dbReference type="SAM" id="Phobius"/>
    </source>
</evidence>
<dbReference type="Proteomes" id="UP000019030">
    <property type="component" value="Chromosome"/>
</dbReference>
<gene>
    <name evidence="2" type="ORF">Z042_19370</name>
</gene>
<dbReference type="PATRIC" id="fig|1441930.4.peg.3827"/>
<feature type="transmembrane region" description="Helical" evidence="1">
    <location>
        <begin position="36"/>
        <end position="55"/>
    </location>
</feature>